<dbReference type="InterPro" id="IPR033132">
    <property type="entry name" value="GH_1_N_CS"/>
</dbReference>
<sequence length="78" mass="8666">MAFQRSFSLGLFVLANFFVLSVFSIATDMESHKISLPFNRTLFSTDFLFGAAASAYQIEGAWNEDGKGPSIYKQGPEF</sequence>
<dbReference type="Pfam" id="PF00232">
    <property type="entry name" value="Glyco_hydro_1"/>
    <property type="match status" value="1"/>
</dbReference>
<proteinExistence type="inferred from homology"/>
<keyword evidence="3" id="KW-0732">Signal</keyword>
<accession>A0A1U7XQ51</accession>
<evidence type="ECO:0000256" key="2">
    <source>
        <dbReference type="ARBA" id="ARBA00022801"/>
    </source>
</evidence>
<evidence type="ECO:0000256" key="1">
    <source>
        <dbReference type="ARBA" id="ARBA00010838"/>
    </source>
</evidence>
<dbReference type="AlphaFoldDB" id="A0A1U7XQ51"/>
<reference evidence="4" key="1">
    <citation type="journal article" date="2013" name="Genome Biol.">
        <title>Reference genomes and transcriptomes of Nicotiana sylvestris and Nicotiana tomentosiformis.</title>
        <authorList>
            <person name="Sierro N."/>
            <person name="Battey J.N."/>
            <person name="Ouadi S."/>
            <person name="Bovet L."/>
            <person name="Goepfert S."/>
            <person name="Bakaher N."/>
            <person name="Peitsch M.C."/>
            <person name="Ivanov N.V."/>
        </authorList>
    </citation>
    <scope>NUCLEOTIDE SEQUENCE [LARGE SCALE GENOMIC DNA]</scope>
</reference>
<gene>
    <name evidence="5" type="primary">LOC104236414</name>
</gene>
<dbReference type="Proteomes" id="UP000189701">
    <property type="component" value="Unplaced"/>
</dbReference>
<reference evidence="5" key="2">
    <citation type="submission" date="2025-08" db="UniProtKB">
        <authorList>
            <consortium name="RefSeq"/>
        </authorList>
    </citation>
    <scope>IDENTIFICATION</scope>
    <source>
        <tissue evidence="5">Leaf</tissue>
    </source>
</reference>
<dbReference type="GO" id="GO:0005975">
    <property type="term" value="P:carbohydrate metabolic process"/>
    <property type="evidence" value="ECO:0007669"/>
    <property type="project" value="InterPro"/>
</dbReference>
<feature type="signal peptide" evidence="3">
    <location>
        <begin position="1"/>
        <end position="26"/>
    </location>
</feature>
<dbReference type="SUPFAM" id="SSF51445">
    <property type="entry name" value="(Trans)glycosidases"/>
    <property type="match status" value="1"/>
</dbReference>
<dbReference type="KEGG" id="nsy:104236414"/>
<evidence type="ECO:0000313" key="5">
    <source>
        <dbReference type="RefSeq" id="XP_009788635.1"/>
    </source>
</evidence>
<name>A0A1U7XQ51_NICSY</name>
<organism evidence="4 5">
    <name type="scientific">Nicotiana sylvestris</name>
    <name type="common">Wood tobacco</name>
    <name type="synonym">South American tobacco</name>
    <dbReference type="NCBI Taxonomy" id="4096"/>
    <lineage>
        <taxon>Eukaryota</taxon>
        <taxon>Viridiplantae</taxon>
        <taxon>Streptophyta</taxon>
        <taxon>Embryophyta</taxon>
        <taxon>Tracheophyta</taxon>
        <taxon>Spermatophyta</taxon>
        <taxon>Magnoliopsida</taxon>
        <taxon>eudicotyledons</taxon>
        <taxon>Gunneridae</taxon>
        <taxon>Pentapetalae</taxon>
        <taxon>asterids</taxon>
        <taxon>lamiids</taxon>
        <taxon>Solanales</taxon>
        <taxon>Solanaceae</taxon>
        <taxon>Nicotianoideae</taxon>
        <taxon>Nicotianeae</taxon>
        <taxon>Nicotiana</taxon>
    </lineage>
</organism>
<dbReference type="GO" id="GO:0004553">
    <property type="term" value="F:hydrolase activity, hydrolyzing O-glycosyl compounds"/>
    <property type="evidence" value="ECO:0007669"/>
    <property type="project" value="InterPro"/>
</dbReference>
<dbReference type="GeneID" id="104236414"/>
<keyword evidence="4" id="KW-1185">Reference proteome</keyword>
<comment type="similarity">
    <text evidence="1">Belongs to the glycosyl hydrolase 1 family.</text>
</comment>
<feature type="chain" id="PRO_5010561909" evidence="3">
    <location>
        <begin position="27"/>
        <end position="78"/>
    </location>
</feature>
<protein>
    <submittedName>
        <fullName evidence="5">Vicianin hydrolase-like</fullName>
    </submittedName>
</protein>
<dbReference type="RefSeq" id="XP_009788635.1">
    <property type="nucleotide sequence ID" value="XM_009790333.1"/>
</dbReference>
<dbReference type="InterPro" id="IPR017853">
    <property type="entry name" value="GH"/>
</dbReference>
<dbReference type="Gene3D" id="3.20.20.80">
    <property type="entry name" value="Glycosidases"/>
    <property type="match status" value="1"/>
</dbReference>
<dbReference type="PROSITE" id="PS00653">
    <property type="entry name" value="GLYCOSYL_HYDROL_F1_2"/>
    <property type="match status" value="1"/>
</dbReference>
<evidence type="ECO:0000256" key="3">
    <source>
        <dbReference type="SAM" id="SignalP"/>
    </source>
</evidence>
<evidence type="ECO:0000313" key="4">
    <source>
        <dbReference type="Proteomes" id="UP000189701"/>
    </source>
</evidence>
<dbReference type="InterPro" id="IPR001360">
    <property type="entry name" value="Glyco_hydro_1"/>
</dbReference>
<keyword evidence="2" id="KW-0378">Hydrolase</keyword>